<keyword evidence="6" id="KW-0325">Glycoprotein</keyword>
<keyword evidence="9" id="KW-0961">Cell wall biogenesis/degradation</keyword>
<evidence type="ECO:0000256" key="18">
    <source>
        <dbReference type="SAM" id="SignalP"/>
    </source>
</evidence>
<evidence type="ECO:0000256" key="5">
    <source>
        <dbReference type="ARBA" id="ARBA00022801"/>
    </source>
</evidence>
<evidence type="ECO:0000256" key="9">
    <source>
        <dbReference type="ARBA" id="ARBA00023316"/>
    </source>
</evidence>
<evidence type="ECO:0000256" key="2">
    <source>
        <dbReference type="ARBA" id="ARBA00005641"/>
    </source>
</evidence>
<sequence length="432" mass="48818">MFPSIILVTLFATTVWSWLPGQQKDIHSVSGVNLFSPAPTNGAYRNITTRNSQAPKIRGVNLGSYFVIEPWMIGNEWASSVCADEGSEFDCVQSIGQDAANSFFETHWDTYITEDEIQRIASYGLNTIRIPLGYWILESLIDHSCGHAEHFPMGGFKYLERLVGWASDAGLYIILDLHGAPGAQVSSQPFTGQIVGTARFYKQHNYDRAIKFFAWLAETVHSNDAFRNVGMLQLVNEPTRGSSKTHLMNSYYYPKAYETIREVEAELGVSETSMLHVQFMNEKWGSGNPTSSLQDRSFLAYDDHRYVLGDSIAGLSLLQRRYIKYDSSVNVTKEAYLLDACNANRDSGDPNTPTIVGEWSVSVADNVERSPEWDTTTENKDFYTRFFAAQVTNYEATTLGWIFWSWKTQLNDYRWSYSEAVEAGVIPWNVAN</sequence>
<keyword evidence="4 18" id="KW-0732">Signal</keyword>
<dbReference type="GO" id="GO:0004338">
    <property type="term" value="F:glucan exo-1,3-beta-glucosidase activity"/>
    <property type="evidence" value="ECO:0007669"/>
    <property type="project" value="TreeGrafter"/>
</dbReference>
<dbReference type="PANTHER" id="PTHR31297">
    <property type="entry name" value="GLUCAN ENDO-1,6-BETA-GLUCOSIDASE B"/>
    <property type="match status" value="1"/>
</dbReference>
<dbReference type="EMBL" id="QGMK01001908">
    <property type="protein sequence ID" value="TVY62811.1"/>
    <property type="molecule type" value="Genomic_DNA"/>
</dbReference>
<feature type="chain" id="PRO_5035835757" description="glucan endo-1,6-beta-glucosidase" evidence="18">
    <location>
        <begin position="18"/>
        <end position="432"/>
    </location>
</feature>
<keyword evidence="8 17" id="KW-0326">Glycosidase</keyword>
<evidence type="ECO:0000256" key="13">
    <source>
        <dbReference type="ARBA" id="ARBA00038935"/>
    </source>
</evidence>
<accession>A0A8T9BV86</accession>
<evidence type="ECO:0000256" key="1">
    <source>
        <dbReference type="ARBA" id="ARBA00004613"/>
    </source>
</evidence>
<comment type="function">
    <text evidence="12">Beta-glucanases participate in the metabolism of beta-glucan, the main structural component of the cell wall. Acts on lutean, pustulan and 1,6-oligo-beta-D-glucosides.</text>
</comment>
<dbReference type="GO" id="GO:0009251">
    <property type="term" value="P:glucan catabolic process"/>
    <property type="evidence" value="ECO:0007669"/>
    <property type="project" value="TreeGrafter"/>
</dbReference>
<keyword evidence="7" id="KW-0119">Carbohydrate metabolism</keyword>
<dbReference type="SUPFAM" id="SSF51445">
    <property type="entry name" value="(Trans)glycosidases"/>
    <property type="match status" value="1"/>
</dbReference>
<evidence type="ECO:0000256" key="3">
    <source>
        <dbReference type="ARBA" id="ARBA00022525"/>
    </source>
</evidence>
<dbReference type="Gene3D" id="3.20.20.80">
    <property type="entry name" value="Glycosidases"/>
    <property type="match status" value="1"/>
</dbReference>
<evidence type="ECO:0000256" key="14">
    <source>
        <dbReference type="ARBA" id="ARBA00041472"/>
    </source>
</evidence>
<comment type="similarity">
    <text evidence="2 17">Belongs to the glycosyl hydrolase 5 (cellulase A) family.</text>
</comment>
<evidence type="ECO:0000313" key="21">
    <source>
        <dbReference type="Proteomes" id="UP000469558"/>
    </source>
</evidence>
<proteinExistence type="inferred from homology"/>
<protein>
    <recommendedName>
        <fullName evidence="13">glucan endo-1,6-beta-glucosidase</fullName>
        <ecNumber evidence="13">3.2.1.75</ecNumber>
    </recommendedName>
    <alternativeName>
        <fullName evidence="15">Beta-1,6-glucanase B</fullName>
    </alternativeName>
    <alternativeName>
        <fullName evidence="14">Endo-1,6-beta-D-glucanase B</fullName>
    </alternativeName>
    <alternativeName>
        <fullName evidence="16">Endo-1,6-beta-glucanase B</fullName>
    </alternativeName>
</protein>
<name>A0A8T9BV86_9HELO</name>
<evidence type="ECO:0000256" key="16">
    <source>
        <dbReference type="ARBA" id="ARBA00043257"/>
    </source>
</evidence>
<dbReference type="GO" id="GO:0005576">
    <property type="term" value="C:extracellular region"/>
    <property type="evidence" value="ECO:0007669"/>
    <property type="project" value="UniProtKB-SubCell"/>
</dbReference>
<dbReference type="EC" id="3.2.1.75" evidence="13"/>
<dbReference type="AlphaFoldDB" id="A0A8T9BV86"/>
<dbReference type="PANTHER" id="PTHR31297:SF39">
    <property type="entry name" value="GLUCAN ENDO-1,6-BETA-GLUCOSIDASE B"/>
    <property type="match status" value="1"/>
</dbReference>
<evidence type="ECO:0000256" key="4">
    <source>
        <dbReference type="ARBA" id="ARBA00022729"/>
    </source>
</evidence>
<dbReference type="InterPro" id="IPR001547">
    <property type="entry name" value="Glyco_hydro_5"/>
</dbReference>
<dbReference type="GO" id="GO:0046557">
    <property type="term" value="F:glucan endo-1,6-beta-glucosidase activity"/>
    <property type="evidence" value="ECO:0007669"/>
    <property type="project" value="UniProtKB-EC"/>
</dbReference>
<comment type="catalytic activity">
    <reaction evidence="11">
        <text>Random hydrolysis of (1-&gt;6)-linkages in (1-&gt;6)-beta-D-glucans.</text>
        <dbReference type="EC" id="3.2.1.75"/>
    </reaction>
</comment>
<evidence type="ECO:0000256" key="17">
    <source>
        <dbReference type="RuleBase" id="RU361153"/>
    </source>
</evidence>
<comment type="caution">
    <text evidence="20">The sequence shown here is derived from an EMBL/GenBank/DDBJ whole genome shotgun (WGS) entry which is preliminary data.</text>
</comment>
<keyword evidence="5 17" id="KW-0378">Hydrolase</keyword>
<evidence type="ECO:0000256" key="7">
    <source>
        <dbReference type="ARBA" id="ARBA00023277"/>
    </source>
</evidence>
<keyword evidence="21" id="KW-1185">Reference proteome</keyword>
<dbReference type="OrthoDB" id="1887033at2759"/>
<feature type="domain" description="Glycoside hydrolase family 5" evidence="19">
    <location>
        <begin position="102"/>
        <end position="408"/>
    </location>
</feature>
<gene>
    <name evidence="20" type="primary">exgB_2</name>
    <name evidence="20" type="ORF">LSUE1_G007250</name>
</gene>
<dbReference type="InterPro" id="IPR050386">
    <property type="entry name" value="Glycosyl_hydrolase_5"/>
</dbReference>
<comment type="subcellular location">
    <subcellularLocation>
        <location evidence="1">Secreted</location>
    </subcellularLocation>
</comment>
<evidence type="ECO:0000256" key="6">
    <source>
        <dbReference type="ARBA" id="ARBA00023180"/>
    </source>
</evidence>
<evidence type="ECO:0000259" key="19">
    <source>
        <dbReference type="Pfam" id="PF00150"/>
    </source>
</evidence>
<dbReference type="Pfam" id="PF00150">
    <property type="entry name" value="Cellulase"/>
    <property type="match status" value="1"/>
</dbReference>
<evidence type="ECO:0000256" key="10">
    <source>
        <dbReference type="ARBA" id="ARBA00023326"/>
    </source>
</evidence>
<evidence type="ECO:0000256" key="11">
    <source>
        <dbReference type="ARBA" id="ARBA00036633"/>
    </source>
</evidence>
<evidence type="ECO:0000313" key="20">
    <source>
        <dbReference type="EMBL" id="TVY62811.1"/>
    </source>
</evidence>
<keyword evidence="3" id="KW-0964">Secreted</keyword>
<dbReference type="Proteomes" id="UP000469558">
    <property type="component" value="Unassembled WGS sequence"/>
</dbReference>
<dbReference type="GO" id="GO:0071555">
    <property type="term" value="P:cell wall organization"/>
    <property type="evidence" value="ECO:0007669"/>
    <property type="project" value="UniProtKB-KW"/>
</dbReference>
<organism evidence="20 21">
    <name type="scientific">Lachnellula suecica</name>
    <dbReference type="NCBI Taxonomy" id="602035"/>
    <lineage>
        <taxon>Eukaryota</taxon>
        <taxon>Fungi</taxon>
        <taxon>Dikarya</taxon>
        <taxon>Ascomycota</taxon>
        <taxon>Pezizomycotina</taxon>
        <taxon>Leotiomycetes</taxon>
        <taxon>Helotiales</taxon>
        <taxon>Lachnaceae</taxon>
        <taxon>Lachnellula</taxon>
    </lineage>
</organism>
<feature type="non-terminal residue" evidence="20">
    <location>
        <position position="1"/>
    </location>
</feature>
<dbReference type="GO" id="GO:0009986">
    <property type="term" value="C:cell surface"/>
    <property type="evidence" value="ECO:0007669"/>
    <property type="project" value="TreeGrafter"/>
</dbReference>
<dbReference type="InterPro" id="IPR017853">
    <property type="entry name" value="GH"/>
</dbReference>
<feature type="signal peptide" evidence="18">
    <location>
        <begin position="1"/>
        <end position="17"/>
    </location>
</feature>
<evidence type="ECO:0000256" key="15">
    <source>
        <dbReference type="ARBA" id="ARBA00042025"/>
    </source>
</evidence>
<keyword evidence="10" id="KW-0624">Polysaccharide degradation</keyword>
<evidence type="ECO:0000256" key="12">
    <source>
        <dbReference type="ARBA" id="ARBA00037628"/>
    </source>
</evidence>
<evidence type="ECO:0000256" key="8">
    <source>
        <dbReference type="ARBA" id="ARBA00023295"/>
    </source>
</evidence>
<reference evidence="20 21" key="1">
    <citation type="submission" date="2018-05" db="EMBL/GenBank/DDBJ databases">
        <title>Genome sequencing and assembly of the regulated plant pathogen Lachnellula willkommii and related sister species for the development of diagnostic species identification markers.</title>
        <authorList>
            <person name="Giroux E."/>
            <person name="Bilodeau G."/>
        </authorList>
    </citation>
    <scope>NUCLEOTIDE SEQUENCE [LARGE SCALE GENOMIC DNA]</scope>
    <source>
        <strain evidence="20 21">CBS 268.59</strain>
    </source>
</reference>